<gene>
    <name evidence="8" type="ORF">SHKM778_32620</name>
</gene>
<reference evidence="8" key="2">
    <citation type="submission" date="2024-07" db="EMBL/GenBank/DDBJ databases">
        <title>Streptomyces haneummycinica sp. nov., a new antibiotic-producing actinobacterium isolated from marine sediment.</title>
        <authorList>
            <person name="Uemura M."/>
            <person name="Hamada M."/>
            <person name="Hirano S."/>
            <person name="Kobayashi K."/>
            <person name="Ohshiro T."/>
            <person name="Kobayashi T."/>
            <person name="Terahara T."/>
        </authorList>
    </citation>
    <scope>NUCLEOTIDE SEQUENCE</scope>
    <source>
        <strain evidence="8">KM77-8</strain>
    </source>
</reference>
<dbReference type="PANTHER" id="PTHR46696:SF1">
    <property type="entry name" value="CYTOCHROME P450 YJIB-RELATED"/>
    <property type="match status" value="1"/>
</dbReference>
<dbReference type="Pfam" id="PF00067">
    <property type="entry name" value="p450"/>
    <property type="match status" value="1"/>
</dbReference>
<dbReference type="AlphaFoldDB" id="A0AAT9HHM7"/>
<dbReference type="PRINTS" id="PR00385">
    <property type="entry name" value="P450"/>
</dbReference>
<dbReference type="InterPro" id="IPR001128">
    <property type="entry name" value="Cyt_P450"/>
</dbReference>
<evidence type="ECO:0000256" key="5">
    <source>
        <dbReference type="ARBA" id="ARBA00023004"/>
    </source>
</evidence>
<keyword evidence="2 7" id="KW-0349">Heme</keyword>
<dbReference type="Gene3D" id="1.10.630.10">
    <property type="entry name" value="Cytochrome P450"/>
    <property type="match status" value="1"/>
</dbReference>
<evidence type="ECO:0000256" key="6">
    <source>
        <dbReference type="ARBA" id="ARBA00023033"/>
    </source>
</evidence>
<evidence type="ECO:0000313" key="8">
    <source>
        <dbReference type="EMBL" id="BFO16874.1"/>
    </source>
</evidence>
<name>A0AAT9HHM7_9ACTN</name>
<accession>A0AAT9HHM7</accession>
<dbReference type="CDD" id="cd11030">
    <property type="entry name" value="CYP105-like"/>
    <property type="match status" value="1"/>
</dbReference>
<keyword evidence="6 7" id="KW-0503">Monooxygenase</keyword>
<dbReference type="GO" id="GO:0004497">
    <property type="term" value="F:monooxygenase activity"/>
    <property type="evidence" value="ECO:0007669"/>
    <property type="project" value="UniProtKB-KW"/>
</dbReference>
<evidence type="ECO:0000256" key="3">
    <source>
        <dbReference type="ARBA" id="ARBA00022723"/>
    </source>
</evidence>
<dbReference type="GO" id="GO:0005506">
    <property type="term" value="F:iron ion binding"/>
    <property type="evidence" value="ECO:0007669"/>
    <property type="project" value="InterPro"/>
</dbReference>
<keyword evidence="4 7" id="KW-0560">Oxidoreductase</keyword>
<organism evidence="8">
    <name type="scientific">Streptomyces haneummycinicus</name>
    <dbReference type="NCBI Taxonomy" id="3074435"/>
    <lineage>
        <taxon>Bacteria</taxon>
        <taxon>Bacillati</taxon>
        <taxon>Actinomycetota</taxon>
        <taxon>Actinomycetes</taxon>
        <taxon>Kitasatosporales</taxon>
        <taxon>Streptomycetaceae</taxon>
        <taxon>Streptomyces</taxon>
    </lineage>
</organism>
<protein>
    <recommendedName>
        <fullName evidence="9">Cytochrome P450</fullName>
    </recommendedName>
</protein>
<evidence type="ECO:0000256" key="7">
    <source>
        <dbReference type="RuleBase" id="RU000461"/>
    </source>
</evidence>
<dbReference type="GO" id="GO:0016705">
    <property type="term" value="F:oxidoreductase activity, acting on paired donors, with incorporation or reduction of molecular oxygen"/>
    <property type="evidence" value="ECO:0007669"/>
    <property type="project" value="InterPro"/>
</dbReference>
<reference evidence="8" key="1">
    <citation type="submission" date="2024-06" db="EMBL/GenBank/DDBJ databases">
        <authorList>
            <consortium name="consrtm"/>
            <person name="Uemura M."/>
            <person name="Terahara T."/>
        </authorList>
    </citation>
    <scope>NUCLEOTIDE SEQUENCE</scope>
    <source>
        <strain evidence="8">KM77-8</strain>
    </source>
</reference>
<keyword evidence="3 7" id="KW-0479">Metal-binding</keyword>
<evidence type="ECO:0000256" key="2">
    <source>
        <dbReference type="ARBA" id="ARBA00022617"/>
    </source>
</evidence>
<dbReference type="InterPro" id="IPR017972">
    <property type="entry name" value="Cyt_P450_CS"/>
</dbReference>
<dbReference type="InterPro" id="IPR036396">
    <property type="entry name" value="Cyt_P450_sf"/>
</dbReference>
<evidence type="ECO:0000256" key="1">
    <source>
        <dbReference type="ARBA" id="ARBA00010617"/>
    </source>
</evidence>
<proteinExistence type="inferred from homology"/>
<dbReference type="FunFam" id="1.10.630.10:FF:000018">
    <property type="entry name" value="Cytochrome P450 monooxygenase"/>
    <property type="match status" value="1"/>
</dbReference>
<keyword evidence="5 7" id="KW-0408">Iron</keyword>
<dbReference type="GO" id="GO:0020037">
    <property type="term" value="F:heme binding"/>
    <property type="evidence" value="ECO:0007669"/>
    <property type="project" value="InterPro"/>
</dbReference>
<dbReference type="PANTHER" id="PTHR46696">
    <property type="entry name" value="P450, PUTATIVE (EUROFUNG)-RELATED"/>
    <property type="match status" value="1"/>
</dbReference>
<comment type="similarity">
    <text evidence="1 7">Belongs to the cytochrome P450 family.</text>
</comment>
<sequence>MQRRLVIPEFTAHRIQALRPRIQQIVDERIDALLADDGTADLVKELAAPVPSLLFCEMLGADPADIDYFRRYSEVTMNRESTQEDVATLYAEMDGFLGRLITEKEKDPGDDLLSRLAAKNREEGAGLDLADLVSIARLLVVAGFDTTANMIGLGTLVLLQNPEAAGELRADPSLTRKAVDELLRFLSIADSATVRVATADIEVGDITIRAGEGVIASNGAANWDSTVFENPHVFDIHRDARNHLAFSYGAHQCLGANLARVQLEIVFETLLARIPTLRLAVPVEELSFMHGGHIYGLHELPVAW</sequence>
<dbReference type="InterPro" id="IPR002397">
    <property type="entry name" value="Cyt_P450_B"/>
</dbReference>
<dbReference type="SUPFAM" id="SSF48264">
    <property type="entry name" value="Cytochrome P450"/>
    <property type="match status" value="1"/>
</dbReference>
<evidence type="ECO:0000256" key="4">
    <source>
        <dbReference type="ARBA" id="ARBA00023002"/>
    </source>
</evidence>
<evidence type="ECO:0008006" key="9">
    <source>
        <dbReference type="Google" id="ProtNLM"/>
    </source>
</evidence>
<dbReference type="PROSITE" id="PS00086">
    <property type="entry name" value="CYTOCHROME_P450"/>
    <property type="match status" value="1"/>
</dbReference>
<dbReference type="EMBL" id="AP035768">
    <property type="protein sequence ID" value="BFO16874.1"/>
    <property type="molecule type" value="Genomic_DNA"/>
</dbReference>
<dbReference type="PRINTS" id="PR00359">
    <property type="entry name" value="BP450"/>
</dbReference>